<dbReference type="Gramene" id="TVU26408">
    <property type="protein sequence ID" value="TVU26408"/>
    <property type="gene ID" value="EJB05_28954"/>
</dbReference>
<evidence type="ECO:0000313" key="3">
    <source>
        <dbReference type="Proteomes" id="UP000324897"/>
    </source>
</evidence>
<reference evidence="2 3" key="1">
    <citation type="journal article" date="2019" name="Sci. Rep.">
        <title>A high-quality genome of Eragrostis curvula grass provides insights into Poaceae evolution and supports new strategies to enhance forage quality.</title>
        <authorList>
            <person name="Carballo J."/>
            <person name="Santos B.A.C.M."/>
            <person name="Zappacosta D."/>
            <person name="Garbus I."/>
            <person name="Selva J.P."/>
            <person name="Gallo C.A."/>
            <person name="Diaz A."/>
            <person name="Albertini E."/>
            <person name="Caccamo M."/>
            <person name="Echenique V."/>
        </authorList>
    </citation>
    <scope>NUCLEOTIDE SEQUENCE [LARGE SCALE GENOMIC DNA]</scope>
    <source>
        <strain evidence="3">cv. Victoria</strain>
        <tissue evidence="2">Leaf</tissue>
    </source>
</reference>
<sequence length="190" mass="19533">MSTILVSQRSPAPVSLSPIPKNVYDVGSAACSCSRIPFAFAQVWLLPPSAPPLAGGERPLSFRGRASSASVKPAAAVPERSAVRIAMPLDLNYPPDHLEEEAIPAAAHGDGGPCTPPGEGAPSMPLGPGFFDLNNSPVQEPEGAPELSGEGGAAQGEEGAGPNLLDLNMEPDLHDEEHESGANLTCNLLQ</sequence>
<protein>
    <submittedName>
        <fullName evidence="2">Uncharacterized protein</fullName>
    </submittedName>
</protein>
<evidence type="ECO:0000313" key="2">
    <source>
        <dbReference type="EMBL" id="TVU26408.1"/>
    </source>
</evidence>
<comment type="caution">
    <text evidence="2">The sequence shown here is derived from an EMBL/GenBank/DDBJ whole genome shotgun (WGS) entry which is preliminary data.</text>
</comment>
<keyword evidence="3" id="KW-1185">Reference proteome</keyword>
<feature type="region of interest" description="Disordered" evidence="1">
    <location>
        <begin position="131"/>
        <end position="190"/>
    </location>
</feature>
<dbReference type="Proteomes" id="UP000324897">
    <property type="component" value="Chromosome 2"/>
</dbReference>
<dbReference type="AlphaFoldDB" id="A0A5J9USW5"/>
<dbReference type="EMBL" id="RWGY01000013">
    <property type="protein sequence ID" value="TVU26408.1"/>
    <property type="molecule type" value="Genomic_DNA"/>
</dbReference>
<gene>
    <name evidence="2" type="ORF">EJB05_28954</name>
</gene>
<accession>A0A5J9USW5</accession>
<feature type="compositionally biased region" description="Basic and acidic residues" evidence="1">
    <location>
        <begin position="171"/>
        <end position="180"/>
    </location>
</feature>
<organism evidence="2 3">
    <name type="scientific">Eragrostis curvula</name>
    <name type="common">weeping love grass</name>
    <dbReference type="NCBI Taxonomy" id="38414"/>
    <lineage>
        <taxon>Eukaryota</taxon>
        <taxon>Viridiplantae</taxon>
        <taxon>Streptophyta</taxon>
        <taxon>Embryophyta</taxon>
        <taxon>Tracheophyta</taxon>
        <taxon>Spermatophyta</taxon>
        <taxon>Magnoliopsida</taxon>
        <taxon>Liliopsida</taxon>
        <taxon>Poales</taxon>
        <taxon>Poaceae</taxon>
        <taxon>PACMAD clade</taxon>
        <taxon>Chloridoideae</taxon>
        <taxon>Eragrostideae</taxon>
        <taxon>Eragrostidinae</taxon>
        <taxon>Eragrostis</taxon>
    </lineage>
</organism>
<proteinExistence type="predicted"/>
<evidence type="ECO:0000256" key="1">
    <source>
        <dbReference type="SAM" id="MobiDB-lite"/>
    </source>
</evidence>
<name>A0A5J9USW5_9POAL</name>
<feature type="non-terminal residue" evidence="2">
    <location>
        <position position="1"/>
    </location>
</feature>